<dbReference type="GO" id="GO:0004519">
    <property type="term" value="F:endonuclease activity"/>
    <property type="evidence" value="ECO:0007669"/>
    <property type="project" value="UniProtKB-KW"/>
</dbReference>
<keyword evidence="2" id="KW-0548">Nucleotidyltransferase</keyword>
<dbReference type="InterPro" id="IPR012337">
    <property type="entry name" value="RNaseH-like_sf"/>
</dbReference>
<evidence type="ECO:0000256" key="2">
    <source>
        <dbReference type="ARBA" id="ARBA00022695"/>
    </source>
</evidence>
<dbReference type="GO" id="GO:0003964">
    <property type="term" value="F:RNA-directed DNA polymerase activity"/>
    <property type="evidence" value="ECO:0007669"/>
    <property type="project" value="UniProtKB-KW"/>
</dbReference>
<keyword evidence="11" id="KW-0808">Transferase</keyword>
<keyword evidence="13" id="KW-0511">Multifunctional enzyme</keyword>
<keyword evidence="10" id="KW-0695">RNA-directed DNA polymerase</keyword>
<keyword evidence="3" id="KW-0540">Nuclease</keyword>
<reference evidence="17" key="1">
    <citation type="submission" date="2021-03" db="EMBL/GenBank/DDBJ databases">
        <title>Draft genome sequence of rust myrtle Austropuccinia psidii MF-1, a brazilian biotype.</title>
        <authorList>
            <person name="Quecine M.C."/>
            <person name="Pachon D.M.R."/>
            <person name="Bonatelli M.L."/>
            <person name="Correr F.H."/>
            <person name="Franceschini L.M."/>
            <person name="Leite T.F."/>
            <person name="Margarido G.R.A."/>
            <person name="Almeida C.A."/>
            <person name="Ferrarezi J.A."/>
            <person name="Labate C.A."/>
        </authorList>
    </citation>
    <scope>NUCLEOTIDE SEQUENCE</scope>
    <source>
        <strain evidence="17">MF-1</strain>
    </source>
</reference>
<dbReference type="GO" id="GO:0003887">
    <property type="term" value="F:DNA-directed DNA polymerase activity"/>
    <property type="evidence" value="ECO:0007669"/>
    <property type="project" value="UniProtKB-KW"/>
</dbReference>
<feature type="domain" description="Integrase catalytic" evidence="16">
    <location>
        <begin position="1"/>
        <end position="76"/>
    </location>
</feature>
<evidence type="ECO:0000256" key="14">
    <source>
        <dbReference type="ARBA" id="ARBA00048173"/>
    </source>
</evidence>
<evidence type="ECO:0000256" key="8">
    <source>
        <dbReference type="ARBA" id="ARBA00022884"/>
    </source>
</evidence>
<evidence type="ECO:0000256" key="9">
    <source>
        <dbReference type="ARBA" id="ARBA00022908"/>
    </source>
</evidence>
<dbReference type="OrthoDB" id="430476at2759"/>
<keyword evidence="4" id="KW-0479">Metal-binding</keyword>
<dbReference type="GO" id="GO:0005634">
    <property type="term" value="C:nucleus"/>
    <property type="evidence" value="ECO:0007669"/>
    <property type="project" value="UniProtKB-ARBA"/>
</dbReference>
<protein>
    <recommendedName>
        <fullName evidence="16">Integrase catalytic domain-containing protein</fullName>
    </recommendedName>
</protein>
<dbReference type="AlphaFoldDB" id="A0A9Q3BC53"/>
<dbReference type="GO" id="GO:0046872">
    <property type="term" value="F:metal ion binding"/>
    <property type="evidence" value="ECO:0007669"/>
    <property type="project" value="UniProtKB-KW"/>
</dbReference>
<dbReference type="GO" id="GO:0032196">
    <property type="term" value="P:transposition"/>
    <property type="evidence" value="ECO:0007669"/>
    <property type="project" value="UniProtKB-KW"/>
</dbReference>
<dbReference type="Pfam" id="PF25597">
    <property type="entry name" value="SH3_retrovirus"/>
    <property type="match status" value="1"/>
</dbReference>
<dbReference type="GO" id="GO:0015074">
    <property type="term" value="P:DNA integration"/>
    <property type="evidence" value="ECO:0007669"/>
    <property type="project" value="UniProtKB-KW"/>
</dbReference>
<dbReference type="PANTHER" id="PTHR42648">
    <property type="entry name" value="TRANSPOSASE, PUTATIVE-RELATED"/>
    <property type="match status" value="1"/>
</dbReference>
<evidence type="ECO:0000313" key="17">
    <source>
        <dbReference type="EMBL" id="MBW0462255.1"/>
    </source>
</evidence>
<name>A0A9Q3BC53_9BASI</name>
<sequence>MGTQQLFTCPYMPEQNGKAERLNRKLGDAARAMLRASGLSSLLWSYAYKCAAYIHNRIPNTRTGELIPLELWCGRRPQPQGIFPFGSKGVVHIPHEKRGKLDDRGRLCHLIGFQDDSRGFFFKYSQLRQVVNSNQARFINFEQFNQSEKMEITSSINNVGLQYGSEKTSKVCDKQDKQIDSIIINHDLEIPSILEEAKRLNWKEWEIAIHNKLISFDEMDVLTPVARKKDMKVIQTKFVFDLKRKGKTERLIHKAQLVARGFCQRYGIDCEHTYAPTASLATLRLLLDLSLKNKWEIVSFDVSVAYLHSLLKETVSVKAPIEFRFERQGKVIYGLKQAGHCWWLHF</sequence>
<dbReference type="InterPro" id="IPR036397">
    <property type="entry name" value="RNaseH_sf"/>
</dbReference>
<evidence type="ECO:0000256" key="13">
    <source>
        <dbReference type="ARBA" id="ARBA00023268"/>
    </source>
</evidence>
<dbReference type="InterPro" id="IPR001584">
    <property type="entry name" value="Integrase_cat-core"/>
</dbReference>
<keyword evidence="11" id="KW-0239">DNA-directed DNA polymerase</keyword>
<evidence type="ECO:0000256" key="1">
    <source>
        <dbReference type="ARBA" id="ARBA00022578"/>
    </source>
</evidence>
<keyword evidence="1" id="KW-0815">Transposition</keyword>
<evidence type="ECO:0000259" key="16">
    <source>
        <dbReference type="PROSITE" id="PS50994"/>
    </source>
</evidence>
<keyword evidence="12" id="KW-0233">DNA recombination</keyword>
<evidence type="ECO:0000256" key="12">
    <source>
        <dbReference type="ARBA" id="ARBA00023172"/>
    </source>
</evidence>
<evidence type="ECO:0000256" key="11">
    <source>
        <dbReference type="ARBA" id="ARBA00022932"/>
    </source>
</evidence>
<comment type="catalytic activity">
    <reaction evidence="14">
        <text>DNA(n) + a 2'-deoxyribonucleoside 5'-triphosphate = DNA(n+1) + diphosphate</text>
        <dbReference type="Rhea" id="RHEA:22508"/>
        <dbReference type="Rhea" id="RHEA-COMP:17339"/>
        <dbReference type="Rhea" id="RHEA-COMP:17340"/>
        <dbReference type="ChEBI" id="CHEBI:33019"/>
        <dbReference type="ChEBI" id="CHEBI:61560"/>
        <dbReference type="ChEBI" id="CHEBI:173112"/>
        <dbReference type="EC" id="2.7.7.49"/>
    </reaction>
</comment>
<organism evidence="17 18">
    <name type="scientific">Austropuccinia psidii MF-1</name>
    <dbReference type="NCBI Taxonomy" id="1389203"/>
    <lineage>
        <taxon>Eukaryota</taxon>
        <taxon>Fungi</taxon>
        <taxon>Dikarya</taxon>
        <taxon>Basidiomycota</taxon>
        <taxon>Pucciniomycotina</taxon>
        <taxon>Pucciniomycetes</taxon>
        <taxon>Pucciniales</taxon>
        <taxon>Sphaerophragmiaceae</taxon>
        <taxon>Austropuccinia</taxon>
    </lineage>
</organism>
<dbReference type="PANTHER" id="PTHR42648:SF11">
    <property type="entry name" value="TRANSPOSON TY4-P GAG-POL POLYPROTEIN"/>
    <property type="match status" value="1"/>
</dbReference>
<keyword evidence="8" id="KW-0694">RNA-binding</keyword>
<dbReference type="InterPro" id="IPR039537">
    <property type="entry name" value="Retrotran_Ty1/copia-like"/>
</dbReference>
<evidence type="ECO:0000256" key="6">
    <source>
        <dbReference type="ARBA" id="ARBA00022801"/>
    </source>
</evidence>
<dbReference type="InterPro" id="IPR013103">
    <property type="entry name" value="RVT_2"/>
</dbReference>
<evidence type="ECO:0000256" key="3">
    <source>
        <dbReference type="ARBA" id="ARBA00022722"/>
    </source>
</evidence>
<evidence type="ECO:0000313" key="18">
    <source>
        <dbReference type="Proteomes" id="UP000765509"/>
    </source>
</evidence>
<evidence type="ECO:0000256" key="5">
    <source>
        <dbReference type="ARBA" id="ARBA00022759"/>
    </source>
</evidence>
<dbReference type="EMBL" id="AVOT02000313">
    <property type="protein sequence ID" value="MBW0462255.1"/>
    <property type="molecule type" value="Genomic_DNA"/>
</dbReference>
<proteinExistence type="predicted"/>
<dbReference type="GO" id="GO:0016787">
    <property type="term" value="F:hydrolase activity"/>
    <property type="evidence" value="ECO:0007669"/>
    <property type="project" value="UniProtKB-KW"/>
</dbReference>
<comment type="catalytic activity">
    <reaction evidence="15">
        <text>DNA(n) + a 2'-deoxyribonucleoside 5'-triphosphate = DNA(n+1) + diphosphate</text>
        <dbReference type="Rhea" id="RHEA:22508"/>
        <dbReference type="Rhea" id="RHEA-COMP:17339"/>
        <dbReference type="Rhea" id="RHEA-COMP:17340"/>
        <dbReference type="ChEBI" id="CHEBI:33019"/>
        <dbReference type="ChEBI" id="CHEBI:61560"/>
        <dbReference type="ChEBI" id="CHEBI:173112"/>
        <dbReference type="EC" id="2.7.7.7"/>
    </reaction>
</comment>
<dbReference type="InterPro" id="IPR057670">
    <property type="entry name" value="SH3_retrovirus"/>
</dbReference>
<dbReference type="Gene3D" id="3.30.420.10">
    <property type="entry name" value="Ribonuclease H-like superfamily/Ribonuclease H"/>
    <property type="match status" value="1"/>
</dbReference>
<evidence type="ECO:0000256" key="4">
    <source>
        <dbReference type="ARBA" id="ARBA00022723"/>
    </source>
</evidence>
<evidence type="ECO:0000256" key="10">
    <source>
        <dbReference type="ARBA" id="ARBA00022918"/>
    </source>
</evidence>
<keyword evidence="6" id="KW-0378">Hydrolase</keyword>
<gene>
    <name evidence="17" type="ORF">O181_001970</name>
</gene>
<accession>A0A9Q3BC53</accession>
<comment type="caution">
    <text evidence="17">The sequence shown here is derived from an EMBL/GenBank/DDBJ whole genome shotgun (WGS) entry which is preliminary data.</text>
</comment>
<keyword evidence="18" id="KW-1185">Reference proteome</keyword>
<keyword evidence="7" id="KW-0460">Magnesium</keyword>
<evidence type="ECO:0000256" key="15">
    <source>
        <dbReference type="ARBA" id="ARBA00049244"/>
    </source>
</evidence>
<dbReference type="Pfam" id="PF07727">
    <property type="entry name" value="RVT_2"/>
    <property type="match status" value="1"/>
</dbReference>
<dbReference type="GO" id="GO:0006310">
    <property type="term" value="P:DNA recombination"/>
    <property type="evidence" value="ECO:0007669"/>
    <property type="project" value="UniProtKB-KW"/>
</dbReference>
<dbReference type="SUPFAM" id="SSF53098">
    <property type="entry name" value="Ribonuclease H-like"/>
    <property type="match status" value="1"/>
</dbReference>
<dbReference type="PROSITE" id="PS50994">
    <property type="entry name" value="INTEGRASE"/>
    <property type="match status" value="1"/>
</dbReference>
<evidence type="ECO:0000256" key="7">
    <source>
        <dbReference type="ARBA" id="ARBA00022842"/>
    </source>
</evidence>
<keyword evidence="5" id="KW-0255">Endonuclease</keyword>
<dbReference type="GO" id="GO:0003723">
    <property type="term" value="F:RNA binding"/>
    <property type="evidence" value="ECO:0007669"/>
    <property type="project" value="UniProtKB-KW"/>
</dbReference>
<dbReference type="Proteomes" id="UP000765509">
    <property type="component" value="Unassembled WGS sequence"/>
</dbReference>
<keyword evidence="9" id="KW-0229">DNA integration</keyword>